<organism evidence="2">
    <name type="scientific">marine sediment metagenome</name>
    <dbReference type="NCBI Taxonomy" id="412755"/>
    <lineage>
        <taxon>unclassified sequences</taxon>
        <taxon>metagenomes</taxon>
        <taxon>ecological metagenomes</taxon>
    </lineage>
</organism>
<feature type="transmembrane region" description="Helical" evidence="1">
    <location>
        <begin position="51"/>
        <end position="70"/>
    </location>
</feature>
<keyword evidence="1" id="KW-0472">Membrane</keyword>
<dbReference type="EMBL" id="BARS01011051">
    <property type="protein sequence ID" value="GAF99108.1"/>
    <property type="molecule type" value="Genomic_DNA"/>
</dbReference>
<comment type="caution">
    <text evidence="2">The sequence shown here is derived from an EMBL/GenBank/DDBJ whole genome shotgun (WGS) entry which is preliminary data.</text>
</comment>
<keyword evidence="1" id="KW-0812">Transmembrane</keyword>
<dbReference type="AlphaFoldDB" id="X0TZX3"/>
<gene>
    <name evidence="2" type="ORF">S01H1_20254</name>
</gene>
<evidence type="ECO:0000313" key="2">
    <source>
        <dbReference type="EMBL" id="GAF99108.1"/>
    </source>
</evidence>
<evidence type="ECO:0000256" key="1">
    <source>
        <dbReference type="SAM" id="Phobius"/>
    </source>
</evidence>
<feature type="non-terminal residue" evidence="2">
    <location>
        <position position="1"/>
    </location>
</feature>
<dbReference type="InterPro" id="IPR014509">
    <property type="entry name" value="YjdF-like"/>
</dbReference>
<accession>X0TZX3</accession>
<protein>
    <recommendedName>
        <fullName evidence="3">DUF2238 domain-containing protein</fullName>
    </recommendedName>
</protein>
<dbReference type="Pfam" id="PF09997">
    <property type="entry name" value="DUF2238"/>
    <property type="match status" value="1"/>
</dbReference>
<keyword evidence="1" id="KW-1133">Transmembrane helix</keyword>
<evidence type="ECO:0008006" key="3">
    <source>
        <dbReference type="Google" id="ProtNLM"/>
    </source>
</evidence>
<proteinExistence type="predicted"/>
<name>X0TZX3_9ZZZZ</name>
<sequence length="128" mass="14656">ARVPPFDWIRDYFELSRNHYDKVGHFAQGFVPALITREVLLRTTPLRKGKMMLFLVLSVCLAFSAVYELVEWGVAEITEAEDFLGTQGDVWDTQKDMAYCLVGAIAALLFLRRRHDRELLEGAIELPP</sequence>
<feature type="transmembrane region" description="Helical" evidence="1">
    <location>
        <begin position="96"/>
        <end position="111"/>
    </location>
</feature>
<reference evidence="2" key="1">
    <citation type="journal article" date="2014" name="Front. Microbiol.">
        <title>High frequency of phylogenetically diverse reductive dehalogenase-homologous genes in deep subseafloor sedimentary metagenomes.</title>
        <authorList>
            <person name="Kawai M."/>
            <person name="Futagami T."/>
            <person name="Toyoda A."/>
            <person name="Takaki Y."/>
            <person name="Nishi S."/>
            <person name="Hori S."/>
            <person name="Arai W."/>
            <person name="Tsubouchi T."/>
            <person name="Morono Y."/>
            <person name="Uchiyama I."/>
            <person name="Ito T."/>
            <person name="Fujiyama A."/>
            <person name="Inagaki F."/>
            <person name="Takami H."/>
        </authorList>
    </citation>
    <scope>NUCLEOTIDE SEQUENCE</scope>
    <source>
        <strain evidence="2">Expedition CK06-06</strain>
    </source>
</reference>